<dbReference type="GO" id="GO:0016301">
    <property type="term" value="F:kinase activity"/>
    <property type="evidence" value="ECO:0007669"/>
    <property type="project" value="UniProtKB-KW"/>
</dbReference>
<organism evidence="7 8">
    <name type="scientific">Streptomyces zhihengii</name>
    <dbReference type="NCBI Taxonomy" id="1818004"/>
    <lineage>
        <taxon>Bacteria</taxon>
        <taxon>Bacillati</taxon>
        <taxon>Actinomycetota</taxon>
        <taxon>Actinomycetes</taxon>
        <taxon>Kitasatosporales</taxon>
        <taxon>Streptomycetaceae</taxon>
        <taxon>Streptomyces</taxon>
    </lineage>
</organism>
<accession>A0ABS2USR0</accession>
<dbReference type="EMBL" id="JAFEJA010000001">
    <property type="protein sequence ID" value="MBM9619902.1"/>
    <property type="molecule type" value="Genomic_DNA"/>
</dbReference>
<dbReference type="Pfam" id="PF00069">
    <property type="entry name" value="Pkinase"/>
    <property type="match status" value="1"/>
</dbReference>
<keyword evidence="1" id="KW-0808">Transferase</keyword>
<sequence>MQGAQDTGAVRPGERFGRFTVLAELAAGGMGRVYLARTDGGRTVALKTLLTDSEDDRRRFAREVALAQRVRGVYTASIVAADPAAAVPWMAQEYVPAPSLKELLDGCGTLGPDALHWVAAGIAEALVSLHEAGLVHRDVKPSNVLLPIEGPRLIDFGISQAHDVTRTQTALGTVAFAAPEQARGEPTTSASDVFSLGATLFCLATGRPPYARIATASAMELLVRAARGETDVTGLPGEVAGLVLPCLATDPAGRPTPAQVVELCARRLSGRPSSARGGEDWIGPRWAQAVERHRARRIEALEAADRRFGPDAPTSRVPAPPATSRLDAPGGDAPDRPAARSARYARPARVAGAFAVAVLTASLFVWRPWEGAGSPAGVPDGPVRFLEVAREYQGVCPGTGSGAGGVIGAATESPVPDGRGFVADDRSVCVEVSVAEGLTVESFREVVARESDPSSGLEGWEVEVTFEDADRAAWTALTTRVAGRPEPADRLAVVQGEDRLLAHVGLKTPLTGDSAVIATGLGRNQARFLAETLGAP</sequence>
<dbReference type="InterPro" id="IPR000719">
    <property type="entry name" value="Prot_kinase_dom"/>
</dbReference>
<dbReference type="PROSITE" id="PS50011">
    <property type="entry name" value="PROTEIN_KINASE_DOM"/>
    <property type="match status" value="1"/>
</dbReference>
<dbReference type="CDD" id="cd14014">
    <property type="entry name" value="STKc_PknB_like"/>
    <property type="match status" value="1"/>
</dbReference>
<dbReference type="SMART" id="SM00220">
    <property type="entry name" value="S_TKc"/>
    <property type="match status" value="1"/>
</dbReference>
<comment type="caution">
    <text evidence="7">The sequence shown here is derived from an EMBL/GenBank/DDBJ whole genome shotgun (WGS) entry which is preliminary data.</text>
</comment>
<evidence type="ECO:0000256" key="3">
    <source>
        <dbReference type="ARBA" id="ARBA00022777"/>
    </source>
</evidence>
<dbReference type="RefSeq" id="WP_205373979.1">
    <property type="nucleotide sequence ID" value="NZ_JAFEJA010000001.1"/>
</dbReference>
<keyword evidence="4" id="KW-0067">ATP-binding</keyword>
<dbReference type="InterPro" id="IPR011009">
    <property type="entry name" value="Kinase-like_dom_sf"/>
</dbReference>
<dbReference type="SUPFAM" id="SSF56112">
    <property type="entry name" value="Protein kinase-like (PK-like)"/>
    <property type="match status" value="1"/>
</dbReference>
<dbReference type="Gene3D" id="1.10.510.10">
    <property type="entry name" value="Transferase(Phosphotransferase) domain 1"/>
    <property type="match status" value="1"/>
</dbReference>
<protein>
    <submittedName>
        <fullName evidence="7">Protein kinase</fullName>
    </submittedName>
</protein>
<evidence type="ECO:0000256" key="1">
    <source>
        <dbReference type="ARBA" id="ARBA00022679"/>
    </source>
</evidence>
<feature type="domain" description="Protein kinase" evidence="6">
    <location>
        <begin position="19"/>
        <end position="268"/>
    </location>
</feature>
<proteinExistence type="predicted"/>
<reference evidence="7 8" key="1">
    <citation type="journal article" date="2016" name="Arch. Microbiol.">
        <title>Streptomyces zhihengii sp. nov., isolated from rhizospheric soil of Psammosilene tunicoides.</title>
        <authorList>
            <person name="Huang M.J."/>
            <person name="Fei J.J."/>
            <person name="Salam N."/>
            <person name="Kim C.J."/>
            <person name="Hozzein W.N."/>
            <person name="Xiao M."/>
            <person name="Huang H.Q."/>
            <person name="Li W.J."/>
        </authorList>
    </citation>
    <scope>NUCLEOTIDE SEQUENCE [LARGE SCALE GENOMIC DNA]</scope>
    <source>
        <strain evidence="7 8">YIM T102</strain>
    </source>
</reference>
<keyword evidence="8" id="KW-1185">Reference proteome</keyword>
<dbReference type="PROSITE" id="PS00108">
    <property type="entry name" value="PROTEIN_KINASE_ST"/>
    <property type="match status" value="1"/>
</dbReference>
<evidence type="ECO:0000313" key="7">
    <source>
        <dbReference type="EMBL" id="MBM9619902.1"/>
    </source>
</evidence>
<name>A0ABS2USR0_9ACTN</name>
<evidence type="ECO:0000256" key="4">
    <source>
        <dbReference type="ARBA" id="ARBA00022840"/>
    </source>
</evidence>
<keyword evidence="3 7" id="KW-0418">Kinase</keyword>
<dbReference type="InterPro" id="IPR008271">
    <property type="entry name" value="Ser/Thr_kinase_AS"/>
</dbReference>
<dbReference type="PANTHER" id="PTHR43289">
    <property type="entry name" value="MITOGEN-ACTIVATED PROTEIN KINASE KINASE KINASE 20-RELATED"/>
    <property type="match status" value="1"/>
</dbReference>
<keyword evidence="2" id="KW-0547">Nucleotide-binding</keyword>
<evidence type="ECO:0000259" key="6">
    <source>
        <dbReference type="PROSITE" id="PS50011"/>
    </source>
</evidence>
<evidence type="ECO:0000256" key="5">
    <source>
        <dbReference type="SAM" id="MobiDB-lite"/>
    </source>
</evidence>
<dbReference type="PANTHER" id="PTHR43289:SF34">
    <property type="entry name" value="SERINE_THREONINE-PROTEIN KINASE YBDM-RELATED"/>
    <property type="match status" value="1"/>
</dbReference>
<dbReference type="Gene3D" id="3.30.200.20">
    <property type="entry name" value="Phosphorylase Kinase, domain 1"/>
    <property type="match status" value="1"/>
</dbReference>
<evidence type="ECO:0000256" key="2">
    <source>
        <dbReference type="ARBA" id="ARBA00022741"/>
    </source>
</evidence>
<feature type="region of interest" description="Disordered" evidence="5">
    <location>
        <begin position="303"/>
        <end position="340"/>
    </location>
</feature>
<dbReference type="Proteomes" id="UP000664109">
    <property type="component" value="Unassembled WGS sequence"/>
</dbReference>
<gene>
    <name evidence="7" type="ORF">JE024_14380</name>
</gene>
<evidence type="ECO:0000313" key="8">
    <source>
        <dbReference type="Proteomes" id="UP000664109"/>
    </source>
</evidence>